<dbReference type="AlphaFoldDB" id="A0A7W6JU37"/>
<accession>A0A7W6JU37</accession>
<gene>
    <name evidence="2" type="ORF">GGR46_003185</name>
</gene>
<organism evidence="2 3">
    <name type="scientific">Sphingomonas kyeonggiensis</name>
    <dbReference type="NCBI Taxonomy" id="1268553"/>
    <lineage>
        <taxon>Bacteria</taxon>
        <taxon>Pseudomonadati</taxon>
        <taxon>Pseudomonadota</taxon>
        <taxon>Alphaproteobacteria</taxon>
        <taxon>Sphingomonadales</taxon>
        <taxon>Sphingomonadaceae</taxon>
        <taxon>Sphingomonas</taxon>
    </lineage>
</organism>
<evidence type="ECO:0000313" key="2">
    <source>
        <dbReference type="EMBL" id="MBB4099613.1"/>
    </source>
</evidence>
<dbReference type="Pfam" id="PF00730">
    <property type="entry name" value="HhH-GPD"/>
    <property type="match status" value="1"/>
</dbReference>
<dbReference type="Gene3D" id="1.10.1670.10">
    <property type="entry name" value="Helix-hairpin-Helix base-excision DNA repair enzymes (C-terminal)"/>
    <property type="match status" value="1"/>
</dbReference>
<keyword evidence="2" id="KW-0255">Endonuclease</keyword>
<dbReference type="InterPro" id="IPR003265">
    <property type="entry name" value="HhH-GPD_domain"/>
</dbReference>
<dbReference type="PANTHER" id="PTHR47203:SF1">
    <property type="entry name" value="HYPOTHETICAL BASE EXCISION DNA REPAIR PROTEIN (EUROFUNG)"/>
    <property type="match status" value="1"/>
</dbReference>
<dbReference type="InterPro" id="IPR011257">
    <property type="entry name" value="DNA_glycosylase"/>
</dbReference>
<dbReference type="EMBL" id="JACIEH010000003">
    <property type="protein sequence ID" value="MBB4099613.1"/>
    <property type="molecule type" value="Genomic_DNA"/>
</dbReference>
<protein>
    <submittedName>
        <fullName evidence="2">Endonuclease-3</fullName>
        <ecNumber evidence="2">4.2.99.18</ecNumber>
    </submittedName>
</protein>
<feature type="domain" description="HhH-GPD" evidence="1">
    <location>
        <begin position="44"/>
        <end position="205"/>
    </location>
</feature>
<dbReference type="SUPFAM" id="SSF48150">
    <property type="entry name" value="DNA-glycosylase"/>
    <property type="match status" value="1"/>
</dbReference>
<keyword evidence="2" id="KW-0456">Lyase</keyword>
<dbReference type="PANTHER" id="PTHR47203">
    <property type="match status" value="1"/>
</dbReference>
<keyword evidence="2" id="KW-0378">Hydrolase</keyword>
<dbReference type="GO" id="GO:0006284">
    <property type="term" value="P:base-excision repair"/>
    <property type="evidence" value="ECO:0007669"/>
    <property type="project" value="InterPro"/>
</dbReference>
<dbReference type="Gene3D" id="1.10.340.30">
    <property type="entry name" value="Hypothetical protein, domain 2"/>
    <property type="match status" value="1"/>
</dbReference>
<dbReference type="GO" id="GO:0140078">
    <property type="term" value="F:class I DNA-(apurinic or apyrimidinic site) endonuclease activity"/>
    <property type="evidence" value="ECO:0007669"/>
    <property type="project" value="UniProtKB-EC"/>
</dbReference>
<dbReference type="PIRSF" id="PIRSF001435">
    <property type="entry name" value="Nth"/>
    <property type="match status" value="1"/>
</dbReference>
<dbReference type="SMART" id="SM00478">
    <property type="entry name" value="ENDO3c"/>
    <property type="match status" value="1"/>
</dbReference>
<proteinExistence type="predicted"/>
<comment type="caution">
    <text evidence="2">The sequence shown here is derived from an EMBL/GenBank/DDBJ whole genome shotgun (WGS) entry which is preliminary data.</text>
</comment>
<name>A0A7W6JU37_9SPHN</name>
<keyword evidence="2" id="KW-0540">Nuclease</keyword>
<dbReference type="InterPro" id="IPR023170">
    <property type="entry name" value="HhH_base_excis_C"/>
</dbReference>
<evidence type="ECO:0000313" key="3">
    <source>
        <dbReference type="Proteomes" id="UP000557392"/>
    </source>
</evidence>
<dbReference type="Proteomes" id="UP000557392">
    <property type="component" value="Unassembled WGS sequence"/>
</dbReference>
<dbReference type="EC" id="4.2.99.18" evidence="2"/>
<dbReference type="CDD" id="cd00056">
    <property type="entry name" value="ENDO3c"/>
    <property type="match status" value="1"/>
</dbReference>
<evidence type="ECO:0000259" key="1">
    <source>
        <dbReference type="SMART" id="SM00478"/>
    </source>
</evidence>
<sequence>MQSGFGFYGHDDIARWQQALEPMRALAGPLPRRSPIGALVKSLISGRTKDPVSLAAYDRLVARFGTPGQVLAAGPAEVLRQIHAVTHAEDKARYLIGALGRIAAERKGFDLRFLADLSLGEALGWLERLPGVGRKVAAATLNASTLDRPVLIVDTHVLRVLQRTGFVRRSAEGRDASEAVTAAMPEWQGADFLDFHIGTKKLGQTLCRFDATDCARRPLRTDCRARSD</sequence>
<dbReference type="RefSeq" id="WP_183998996.1">
    <property type="nucleotide sequence ID" value="NZ_JACIEH010000003.1"/>
</dbReference>
<keyword evidence="3" id="KW-1185">Reference proteome</keyword>
<reference evidence="2 3" key="1">
    <citation type="submission" date="2020-08" db="EMBL/GenBank/DDBJ databases">
        <title>Genomic Encyclopedia of Type Strains, Phase IV (KMG-IV): sequencing the most valuable type-strain genomes for metagenomic binning, comparative biology and taxonomic classification.</title>
        <authorList>
            <person name="Goeker M."/>
        </authorList>
    </citation>
    <scope>NUCLEOTIDE SEQUENCE [LARGE SCALE GENOMIC DNA]</scope>
    <source>
        <strain evidence="2 3">DSM 101806</strain>
    </source>
</reference>